<evidence type="ECO:0000313" key="3">
    <source>
        <dbReference type="Proteomes" id="UP001551582"/>
    </source>
</evidence>
<feature type="transmembrane region" description="Helical" evidence="1">
    <location>
        <begin position="425"/>
        <end position="447"/>
    </location>
</feature>
<organism evidence="2 3">
    <name type="scientific">Streptomyces griseoloalbus</name>
    <dbReference type="NCBI Taxonomy" id="67303"/>
    <lineage>
        <taxon>Bacteria</taxon>
        <taxon>Bacillati</taxon>
        <taxon>Actinomycetota</taxon>
        <taxon>Actinomycetes</taxon>
        <taxon>Kitasatosporales</taxon>
        <taxon>Streptomycetaceae</taxon>
        <taxon>Streptomyces</taxon>
    </lineage>
</organism>
<comment type="caution">
    <text evidence="2">The sequence shown here is derived from an EMBL/GenBank/DDBJ whole genome shotgun (WGS) entry which is preliminary data.</text>
</comment>
<keyword evidence="1" id="KW-0812">Transmembrane</keyword>
<dbReference type="RefSeq" id="WP_359980237.1">
    <property type="nucleotide sequence ID" value="NZ_JBEZLS010000009.1"/>
</dbReference>
<evidence type="ECO:0000313" key="2">
    <source>
        <dbReference type="EMBL" id="MEU9352284.1"/>
    </source>
</evidence>
<gene>
    <name evidence="2" type="ORF">AB0D65_14975</name>
</gene>
<evidence type="ECO:0000256" key="1">
    <source>
        <dbReference type="SAM" id="Phobius"/>
    </source>
</evidence>
<reference evidence="2 3" key="1">
    <citation type="submission" date="2024-06" db="EMBL/GenBank/DDBJ databases">
        <title>The Natural Products Discovery Center: Release of the First 8490 Sequenced Strains for Exploring Actinobacteria Biosynthetic Diversity.</title>
        <authorList>
            <person name="Kalkreuter E."/>
            <person name="Kautsar S.A."/>
            <person name="Yang D."/>
            <person name="Bader C.D."/>
            <person name="Teijaro C.N."/>
            <person name="Fluegel L."/>
            <person name="Davis C.M."/>
            <person name="Simpson J.R."/>
            <person name="Lauterbach L."/>
            <person name="Steele A.D."/>
            <person name="Gui C."/>
            <person name="Meng S."/>
            <person name="Li G."/>
            <person name="Viehrig K."/>
            <person name="Ye F."/>
            <person name="Su P."/>
            <person name="Kiefer A.F."/>
            <person name="Nichols A."/>
            <person name="Cepeda A.J."/>
            <person name="Yan W."/>
            <person name="Fan B."/>
            <person name="Jiang Y."/>
            <person name="Adhikari A."/>
            <person name="Zheng C.-J."/>
            <person name="Schuster L."/>
            <person name="Cowan T.M."/>
            <person name="Smanski M.J."/>
            <person name="Chevrette M.G."/>
            <person name="De Carvalho L.P.S."/>
            <person name="Shen B."/>
        </authorList>
    </citation>
    <scope>NUCLEOTIDE SEQUENCE [LARGE SCALE GENOMIC DNA]</scope>
    <source>
        <strain evidence="2 3">NPDC048274</strain>
    </source>
</reference>
<protein>
    <submittedName>
        <fullName evidence="2">Uncharacterized protein</fullName>
    </submittedName>
</protein>
<dbReference type="EMBL" id="JBEZLS010000009">
    <property type="protein sequence ID" value="MEU9352284.1"/>
    <property type="molecule type" value="Genomic_DNA"/>
</dbReference>
<keyword evidence="3" id="KW-1185">Reference proteome</keyword>
<accession>A0ABV3E7T6</accession>
<keyword evidence="1" id="KW-0472">Membrane</keyword>
<keyword evidence="1" id="KW-1133">Transmembrane helix</keyword>
<proteinExistence type="predicted"/>
<name>A0ABV3E7T6_9ACTN</name>
<sequence length="486" mass="50856">MVDPNFSGINPDNLLSTIKKLESGSKALHGARTAYLSRFQKFGLDTGHLTEIGRIAGWVDGELPILRRRQILAAAMETDDGRPQRSAMVPLREPVPTVGEARDDGRRLAAEINEAADLDPGAAGAAFHRIAEELARHSGDPDFTSAFFAKMEPGLLEVLPVTVATASAPTAADDIKVFGSAFTAAVAAGSPTPGFDRAAALFHGDIGRDEPTAVLNRALMQGDDTDLWAIGWKHTQIAVRKLGDPADTWSDTAGLLASVIGMQAKYAGHFWERSQTFSDEASRLYQRRISSMSPEDRRQLKKDTRRVARAARQSAREAERLLAKYGMGSLSRLMEASVADGGSWLIGKVPGLRPPSSATLFGRSLHAGAKLPLVGTVLTVGAIGWDVAHDEELDVAIAANVSGTAVGSGMTASTMAAVATAGGPVGWGIAAGVVVGFGVGYGVSYALKTPTGKKAVNAVTSTVKDAGKAASDAASSVKNTVSGWLS</sequence>
<dbReference type="Proteomes" id="UP001551582">
    <property type="component" value="Unassembled WGS sequence"/>
</dbReference>